<geneLocation type="plasmid" evidence="3 4">
    <name>pRh5Ap-243</name>
</geneLocation>
<reference evidence="3 4" key="1">
    <citation type="submission" date="2020-10" db="EMBL/GenBank/DDBJ databases">
        <title>Whole genome sequence of oil-degrading bacteria Rhodococcus pyridinivorans strain 5Ap.</title>
        <authorList>
            <person name="Akhremchuk A.E."/>
            <person name="Valentovich L.N."/>
            <person name="Charniauskaya M.I."/>
            <person name="Bukliarevich H.A."/>
            <person name="Titok M.A."/>
        </authorList>
    </citation>
    <scope>NUCLEOTIDE SEQUENCE [LARGE SCALE GENOMIC DNA]</scope>
    <source>
        <strain evidence="3 4">5Ap</strain>
        <plasmid evidence="3 4">pRh5Ap-243</plasmid>
    </source>
</reference>
<keyword evidence="3" id="KW-0614">Plasmid</keyword>
<sequence length="71" mass="7684">MPKGDAVYFIDGRRIRSLEDFLSVVGEAVSGLGGYFGRNLDAFADCLTGGYGTPEDIFTASRQQLSRCSEV</sequence>
<evidence type="ECO:0000259" key="2">
    <source>
        <dbReference type="Pfam" id="PF01337"/>
    </source>
</evidence>
<feature type="domain" description="Barstar (barnase inhibitor)" evidence="2">
    <location>
        <begin position="8"/>
        <end position="53"/>
    </location>
</feature>
<comment type="similarity">
    <text evidence="1">Belongs to the barstar family.</text>
</comment>
<dbReference type="Gene3D" id="3.30.370.10">
    <property type="entry name" value="Barstar-like"/>
    <property type="match status" value="1"/>
</dbReference>
<protein>
    <submittedName>
        <fullName evidence="3">Barstar family protein</fullName>
    </submittedName>
</protein>
<evidence type="ECO:0000313" key="4">
    <source>
        <dbReference type="Proteomes" id="UP000593818"/>
    </source>
</evidence>
<dbReference type="InterPro" id="IPR035905">
    <property type="entry name" value="Barstar-like_sf"/>
</dbReference>
<dbReference type="AlphaFoldDB" id="A0A419YYG7"/>
<evidence type="ECO:0000256" key="1">
    <source>
        <dbReference type="ARBA" id="ARBA00006845"/>
    </source>
</evidence>
<evidence type="ECO:0000313" key="3">
    <source>
        <dbReference type="EMBL" id="QOW01711.1"/>
    </source>
</evidence>
<dbReference type="Pfam" id="PF01337">
    <property type="entry name" value="Barstar"/>
    <property type="match status" value="1"/>
</dbReference>
<proteinExistence type="inferred from homology"/>
<keyword evidence="4" id="KW-1185">Reference proteome</keyword>
<accession>A0A419YYG7</accession>
<name>A0A419YYG7_9NOCA</name>
<gene>
    <name evidence="3" type="ORF">INP59_25395</name>
</gene>
<dbReference type="Proteomes" id="UP000593818">
    <property type="component" value="Plasmid pRh5Ap-243"/>
</dbReference>
<organism evidence="3 4">
    <name type="scientific">Rhodococcus pyridinivorans</name>
    <dbReference type="NCBI Taxonomy" id="103816"/>
    <lineage>
        <taxon>Bacteria</taxon>
        <taxon>Bacillati</taxon>
        <taxon>Actinomycetota</taxon>
        <taxon>Actinomycetes</taxon>
        <taxon>Mycobacteriales</taxon>
        <taxon>Nocardiaceae</taxon>
        <taxon>Rhodococcus</taxon>
    </lineage>
</organism>
<dbReference type="EMBL" id="CP063452">
    <property type="protein sequence ID" value="QOW01711.1"/>
    <property type="molecule type" value="Genomic_DNA"/>
</dbReference>
<dbReference type="SUPFAM" id="SSF52038">
    <property type="entry name" value="Barstar-related"/>
    <property type="match status" value="1"/>
</dbReference>
<dbReference type="InterPro" id="IPR000468">
    <property type="entry name" value="Barstar"/>
</dbReference>